<proteinExistence type="predicted"/>
<dbReference type="Proteomes" id="UP001312865">
    <property type="component" value="Unassembled WGS sequence"/>
</dbReference>
<dbReference type="Gene3D" id="1.20.140.160">
    <property type="match status" value="1"/>
</dbReference>
<comment type="caution">
    <text evidence="2">The sequence shown here is derived from an EMBL/GenBank/DDBJ whole genome shotgun (WGS) entry which is preliminary data.</text>
</comment>
<feature type="coiled-coil region" evidence="1">
    <location>
        <begin position="8"/>
        <end position="64"/>
    </location>
</feature>
<reference evidence="2 3" key="1">
    <citation type="journal article" date="2018" name="J. Microbiol.">
        <title>Bacillus spongiae sp. nov., isolated from sponge of Jeju Island.</title>
        <authorList>
            <person name="Lee G.E."/>
            <person name="Im W.T."/>
            <person name="Park J.S."/>
        </authorList>
    </citation>
    <scope>NUCLEOTIDE SEQUENCE [LARGE SCALE GENOMIC DNA]</scope>
    <source>
        <strain evidence="2 3">135PIL107-10</strain>
    </source>
</reference>
<sequence length="136" mass="15923">MQLQFEGYIDLCREIAMLEDSLHAMEKEVEFWWIGGKGFQLVSMSNAAERVDKLNEKINAYQELLGLKVRLKKAFDKHLSKLTGLEYRVAYLRYVEKMSLKMIADELGYNYDYIRRVSSKINKSHIGHSDVEKNVI</sequence>
<dbReference type="EMBL" id="JBBAXC010000026">
    <property type="protein sequence ID" value="MEI5909416.1"/>
    <property type="molecule type" value="Genomic_DNA"/>
</dbReference>
<dbReference type="InterPro" id="IPR013324">
    <property type="entry name" value="RNA_pol_sigma_r3/r4-like"/>
</dbReference>
<evidence type="ECO:0008006" key="4">
    <source>
        <dbReference type="Google" id="ProtNLM"/>
    </source>
</evidence>
<protein>
    <recommendedName>
        <fullName evidence="4">Phage protein</fullName>
    </recommendedName>
</protein>
<evidence type="ECO:0000313" key="2">
    <source>
        <dbReference type="EMBL" id="MEI5909416.1"/>
    </source>
</evidence>
<evidence type="ECO:0000313" key="3">
    <source>
        <dbReference type="Proteomes" id="UP001312865"/>
    </source>
</evidence>
<keyword evidence="1" id="KW-0175">Coiled coil</keyword>
<accession>A0ABU8HJT4</accession>
<dbReference type="SUPFAM" id="SSF88659">
    <property type="entry name" value="Sigma3 and sigma4 domains of RNA polymerase sigma factors"/>
    <property type="match status" value="1"/>
</dbReference>
<dbReference type="RefSeq" id="WP_336588860.1">
    <property type="nucleotide sequence ID" value="NZ_JBBAXC010000026.1"/>
</dbReference>
<name>A0ABU8HJT4_9BACI</name>
<evidence type="ECO:0000256" key="1">
    <source>
        <dbReference type="SAM" id="Coils"/>
    </source>
</evidence>
<keyword evidence="3" id="KW-1185">Reference proteome</keyword>
<organism evidence="2 3">
    <name type="scientific">Bacillus spongiae</name>
    <dbReference type="NCBI Taxonomy" id="2683610"/>
    <lineage>
        <taxon>Bacteria</taxon>
        <taxon>Bacillati</taxon>
        <taxon>Bacillota</taxon>
        <taxon>Bacilli</taxon>
        <taxon>Bacillales</taxon>
        <taxon>Bacillaceae</taxon>
        <taxon>Bacillus</taxon>
    </lineage>
</organism>
<gene>
    <name evidence="2" type="ORF">WAK64_20520</name>
</gene>